<feature type="region of interest" description="Disordered" evidence="6">
    <location>
        <begin position="312"/>
        <end position="378"/>
    </location>
</feature>
<evidence type="ECO:0000256" key="4">
    <source>
        <dbReference type="ARBA" id="ARBA00023163"/>
    </source>
</evidence>
<sequence>MGSTQPSDVNLPFGYTYDPSQDFLYMDVPEPAPGQPLLSDNDRHALSSFFDDMTADNYSTTSFGEGLNFSDDWLSLPPQFMGHATSFGQQPPPPISLEAALHGLPGTLPDMTIPTTLMPPPPPPPPSQPPQQVLHSEPITPIEQQHPSADVLAAATLLQNVPISRTNCHAHEPLFSPSSSSPMGQQLGHMRHHSTGDYRQTGRRVSQPQAIDSHETAFVDMMFGATTQAPIAAAPRTQTSADVQWGSDSNFARTMFLPLSERESSEALEKERLVYMGCLEVSPSATTTRPSSPAQRSPLKLKTSLLGAAGLKKEEAVRVEPPRKRRKSKAKDVDGEVEDELEPSPATATAKSSMAARKRKSKVEGASGRSPVGLENEPTAALATTTTATAALASTTTTTTATATTATTAIPGKRRKSTAAGIAAAGKQPRENLSESQKRENHIKSEQKRRTVIKEGFDDLCEIVPGLKGGGFSKSMMLSMAAEWLEDMLQGNAILSARVVEVEGE</sequence>
<proteinExistence type="predicted"/>
<dbReference type="InterPro" id="IPR036638">
    <property type="entry name" value="HLH_DNA-bd_sf"/>
</dbReference>
<reference evidence="8" key="1">
    <citation type="journal article" date="2023" name="Mol. Plant Microbe Interact.">
        <title>Elucidating the Obligate Nature and Biological Capacity of an Invasive Fungal Corn Pathogen.</title>
        <authorList>
            <person name="MacCready J.S."/>
            <person name="Roggenkamp E.M."/>
            <person name="Gdanetz K."/>
            <person name="Chilvers M.I."/>
        </authorList>
    </citation>
    <scope>NUCLEOTIDE SEQUENCE</scope>
    <source>
        <strain evidence="8">PM02</strain>
    </source>
</reference>
<dbReference type="PANTHER" id="PTHR15741">
    <property type="entry name" value="BASIC HELIX-LOOP-HELIX ZIP TRANSCRIPTION FACTOR"/>
    <property type="match status" value="1"/>
</dbReference>
<feature type="region of interest" description="Disordered" evidence="6">
    <location>
        <begin position="176"/>
        <end position="200"/>
    </location>
</feature>
<dbReference type="EMBL" id="JAQQPM010000001">
    <property type="protein sequence ID" value="KAK2066437.1"/>
    <property type="molecule type" value="Genomic_DNA"/>
</dbReference>
<dbReference type="GO" id="GO:0005634">
    <property type="term" value="C:nucleus"/>
    <property type="evidence" value="ECO:0007669"/>
    <property type="project" value="UniProtKB-SubCell"/>
</dbReference>
<evidence type="ECO:0000256" key="6">
    <source>
        <dbReference type="SAM" id="MobiDB-lite"/>
    </source>
</evidence>
<dbReference type="PROSITE" id="PS50888">
    <property type="entry name" value="BHLH"/>
    <property type="match status" value="1"/>
</dbReference>
<evidence type="ECO:0000259" key="7">
    <source>
        <dbReference type="PROSITE" id="PS50888"/>
    </source>
</evidence>
<dbReference type="InterPro" id="IPR011598">
    <property type="entry name" value="bHLH_dom"/>
</dbReference>
<evidence type="ECO:0000313" key="9">
    <source>
        <dbReference type="Proteomes" id="UP001217918"/>
    </source>
</evidence>
<feature type="compositionally biased region" description="Basic and acidic residues" evidence="6">
    <location>
        <begin position="312"/>
        <end position="322"/>
    </location>
</feature>
<evidence type="ECO:0000256" key="5">
    <source>
        <dbReference type="ARBA" id="ARBA00023242"/>
    </source>
</evidence>
<organism evidence="8 9">
    <name type="scientific">Phyllachora maydis</name>
    <dbReference type="NCBI Taxonomy" id="1825666"/>
    <lineage>
        <taxon>Eukaryota</taxon>
        <taxon>Fungi</taxon>
        <taxon>Dikarya</taxon>
        <taxon>Ascomycota</taxon>
        <taxon>Pezizomycotina</taxon>
        <taxon>Sordariomycetes</taxon>
        <taxon>Sordariomycetidae</taxon>
        <taxon>Phyllachorales</taxon>
        <taxon>Phyllachoraceae</taxon>
        <taxon>Phyllachora</taxon>
    </lineage>
</organism>
<accession>A0AAD9M7B7</accession>
<dbReference type="SUPFAM" id="SSF47459">
    <property type="entry name" value="HLH, helix-loop-helix DNA-binding domain"/>
    <property type="match status" value="1"/>
</dbReference>
<dbReference type="InterPro" id="IPR052207">
    <property type="entry name" value="Max-like/E-box_TFs"/>
</dbReference>
<evidence type="ECO:0000313" key="8">
    <source>
        <dbReference type="EMBL" id="KAK2066437.1"/>
    </source>
</evidence>
<keyword evidence="9" id="KW-1185">Reference proteome</keyword>
<keyword evidence="2" id="KW-0805">Transcription regulation</keyword>
<dbReference type="CDD" id="cd11404">
    <property type="entry name" value="bHLHzip_Mlx_like"/>
    <property type="match status" value="1"/>
</dbReference>
<dbReference type="AlphaFoldDB" id="A0AAD9M7B7"/>
<evidence type="ECO:0000256" key="2">
    <source>
        <dbReference type="ARBA" id="ARBA00023015"/>
    </source>
</evidence>
<comment type="subcellular location">
    <subcellularLocation>
        <location evidence="1">Nucleus</location>
    </subcellularLocation>
</comment>
<feature type="domain" description="BHLH" evidence="7">
    <location>
        <begin position="437"/>
        <end position="488"/>
    </location>
</feature>
<name>A0AAD9M7B7_9PEZI</name>
<keyword evidence="5" id="KW-0539">Nucleus</keyword>
<evidence type="ECO:0000256" key="1">
    <source>
        <dbReference type="ARBA" id="ARBA00004123"/>
    </source>
</evidence>
<feature type="compositionally biased region" description="Low complexity" evidence="6">
    <location>
        <begin position="343"/>
        <end position="355"/>
    </location>
</feature>
<dbReference type="PANTHER" id="PTHR15741:SF27">
    <property type="entry name" value="TRANSCRIPTION FACTOR AP-4"/>
    <property type="match status" value="1"/>
</dbReference>
<protein>
    <recommendedName>
        <fullName evidence="7">BHLH domain-containing protein</fullName>
    </recommendedName>
</protein>
<dbReference type="GO" id="GO:0046983">
    <property type="term" value="F:protein dimerization activity"/>
    <property type="evidence" value="ECO:0007669"/>
    <property type="project" value="InterPro"/>
</dbReference>
<dbReference type="Proteomes" id="UP001217918">
    <property type="component" value="Unassembled WGS sequence"/>
</dbReference>
<feature type="region of interest" description="Disordered" evidence="6">
    <location>
        <begin position="411"/>
        <end position="444"/>
    </location>
</feature>
<comment type="caution">
    <text evidence="8">The sequence shown here is derived from an EMBL/GenBank/DDBJ whole genome shotgun (WGS) entry which is preliminary data.</text>
</comment>
<dbReference type="Gene3D" id="4.10.280.10">
    <property type="entry name" value="Helix-loop-helix DNA-binding domain"/>
    <property type="match status" value="1"/>
</dbReference>
<keyword evidence="4" id="KW-0804">Transcription</keyword>
<keyword evidence="3" id="KW-0238">DNA-binding</keyword>
<dbReference type="Pfam" id="PF00010">
    <property type="entry name" value="HLH"/>
    <property type="match status" value="1"/>
</dbReference>
<evidence type="ECO:0000256" key="3">
    <source>
        <dbReference type="ARBA" id="ARBA00023125"/>
    </source>
</evidence>
<dbReference type="GO" id="GO:0000978">
    <property type="term" value="F:RNA polymerase II cis-regulatory region sequence-specific DNA binding"/>
    <property type="evidence" value="ECO:0007669"/>
    <property type="project" value="TreeGrafter"/>
</dbReference>
<dbReference type="GO" id="GO:0000981">
    <property type="term" value="F:DNA-binding transcription factor activity, RNA polymerase II-specific"/>
    <property type="evidence" value="ECO:0007669"/>
    <property type="project" value="TreeGrafter"/>
</dbReference>
<feature type="compositionally biased region" description="Basic and acidic residues" evidence="6">
    <location>
        <begin position="428"/>
        <end position="444"/>
    </location>
</feature>
<gene>
    <name evidence="8" type="ORF">P8C59_000261</name>
</gene>